<sequence length="112" mass="12550">MDKPLNEFIENTSQTDINRTTICLHVFIKICTMTGHTIPVTIPVISNANYSERVICDQMYICGLRKASTVSYTTSPGSKYVGRFGQPLLSRVIAKVKLDDILRIQNVTSILK</sequence>
<evidence type="ECO:0000313" key="2">
    <source>
        <dbReference type="Proteomes" id="UP001054837"/>
    </source>
</evidence>
<dbReference type="EMBL" id="BPLQ01014724">
    <property type="protein sequence ID" value="GIY82470.1"/>
    <property type="molecule type" value="Genomic_DNA"/>
</dbReference>
<dbReference type="AlphaFoldDB" id="A0AAV4WM38"/>
<organism evidence="1 2">
    <name type="scientific">Caerostris darwini</name>
    <dbReference type="NCBI Taxonomy" id="1538125"/>
    <lineage>
        <taxon>Eukaryota</taxon>
        <taxon>Metazoa</taxon>
        <taxon>Ecdysozoa</taxon>
        <taxon>Arthropoda</taxon>
        <taxon>Chelicerata</taxon>
        <taxon>Arachnida</taxon>
        <taxon>Araneae</taxon>
        <taxon>Araneomorphae</taxon>
        <taxon>Entelegynae</taxon>
        <taxon>Araneoidea</taxon>
        <taxon>Araneidae</taxon>
        <taxon>Caerostris</taxon>
    </lineage>
</organism>
<comment type="caution">
    <text evidence="1">The sequence shown here is derived from an EMBL/GenBank/DDBJ whole genome shotgun (WGS) entry which is preliminary data.</text>
</comment>
<dbReference type="Proteomes" id="UP001054837">
    <property type="component" value="Unassembled WGS sequence"/>
</dbReference>
<evidence type="ECO:0000313" key="1">
    <source>
        <dbReference type="EMBL" id="GIY82470.1"/>
    </source>
</evidence>
<name>A0AAV4WM38_9ARAC</name>
<reference evidence="1 2" key="1">
    <citation type="submission" date="2021-06" db="EMBL/GenBank/DDBJ databases">
        <title>Caerostris darwini draft genome.</title>
        <authorList>
            <person name="Kono N."/>
            <person name="Arakawa K."/>
        </authorList>
    </citation>
    <scope>NUCLEOTIDE SEQUENCE [LARGE SCALE GENOMIC DNA]</scope>
</reference>
<protein>
    <submittedName>
        <fullName evidence="1">Uncharacterized protein</fullName>
    </submittedName>
</protein>
<gene>
    <name evidence="1" type="ORF">CDAR_548661</name>
</gene>
<proteinExistence type="predicted"/>
<accession>A0AAV4WM38</accession>
<keyword evidence="2" id="KW-1185">Reference proteome</keyword>